<dbReference type="NCBIfam" id="TIGR00756">
    <property type="entry name" value="PPR"/>
    <property type="match status" value="3"/>
</dbReference>
<dbReference type="InterPro" id="IPR002885">
    <property type="entry name" value="PPR_rpt"/>
</dbReference>
<evidence type="ECO:0008006" key="7">
    <source>
        <dbReference type="Google" id="ProtNLM"/>
    </source>
</evidence>
<dbReference type="Pfam" id="PF13041">
    <property type="entry name" value="PPR_2"/>
    <property type="match status" value="1"/>
</dbReference>
<dbReference type="EMBL" id="CM007381">
    <property type="protein sequence ID" value="ONK80576.1"/>
    <property type="molecule type" value="Genomic_DNA"/>
</dbReference>
<comment type="similarity">
    <text evidence="1">Belongs to the PPR family. P subfamily.</text>
</comment>
<feature type="repeat" description="PPR" evidence="3">
    <location>
        <begin position="358"/>
        <end position="392"/>
    </location>
</feature>
<name>A0A5P1FQL3_ASPOF</name>
<organism evidence="5 6">
    <name type="scientific">Asparagus officinalis</name>
    <name type="common">Garden asparagus</name>
    <dbReference type="NCBI Taxonomy" id="4686"/>
    <lineage>
        <taxon>Eukaryota</taxon>
        <taxon>Viridiplantae</taxon>
        <taxon>Streptophyta</taxon>
        <taxon>Embryophyta</taxon>
        <taxon>Tracheophyta</taxon>
        <taxon>Spermatophyta</taxon>
        <taxon>Magnoliopsida</taxon>
        <taxon>Liliopsida</taxon>
        <taxon>Asparagales</taxon>
        <taxon>Asparagaceae</taxon>
        <taxon>Asparagoideae</taxon>
        <taxon>Asparagus</taxon>
    </lineage>
</organism>
<dbReference type="Gene3D" id="1.25.40.10">
    <property type="entry name" value="Tetratricopeptide repeat domain"/>
    <property type="match status" value="3"/>
</dbReference>
<dbReference type="AlphaFoldDB" id="A0A5P1FQL3"/>
<feature type="region of interest" description="Disordered" evidence="4">
    <location>
        <begin position="28"/>
        <end position="47"/>
    </location>
</feature>
<protein>
    <recommendedName>
        <fullName evidence="7">Pentacotripeptide-repeat region of PRORP domain-containing protein</fullName>
    </recommendedName>
</protein>
<evidence type="ECO:0000256" key="2">
    <source>
        <dbReference type="ARBA" id="ARBA00022737"/>
    </source>
</evidence>
<dbReference type="Pfam" id="PF01535">
    <property type="entry name" value="PPR"/>
    <property type="match status" value="3"/>
</dbReference>
<evidence type="ECO:0000256" key="4">
    <source>
        <dbReference type="SAM" id="MobiDB-lite"/>
    </source>
</evidence>
<dbReference type="GO" id="GO:0003729">
    <property type="term" value="F:mRNA binding"/>
    <property type="evidence" value="ECO:0007669"/>
    <property type="project" value="UniProtKB-ARBA"/>
</dbReference>
<evidence type="ECO:0000256" key="3">
    <source>
        <dbReference type="PROSITE-ProRule" id="PRU00708"/>
    </source>
</evidence>
<feature type="repeat" description="PPR" evidence="3">
    <location>
        <begin position="253"/>
        <end position="283"/>
    </location>
</feature>
<dbReference type="PANTHER" id="PTHR45717:SF45">
    <property type="entry name" value="OS12G0527900 PROTEIN"/>
    <property type="match status" value="1"/>
</dbReference>
<dbReference type="FunFam" id="1.25.40.10:FF:000651">
    <property type="entry name" value="Pentatricopeptide repeat-containing protein mitochondrial"/>
    <property type="match status" value="1"/>
</dbReference>
<keyword evidence="2" id="KW-0677">Repeat</keyword>
<dbReference type="GO" id="GO:0005739">
    <property type="term" value="C:mitochondrion"/>
    <property type="evidence" value="ECO:0007669"/>
    <property type="project" value="TreeGrafter"/>
</dbReference>
<dbReference type="PROSITE" id="PS51375">
    <property type="entry name" value="PPR"/>
    <property type="match status" value="3"/>
</dbReference>
<dbReference type="Gramene" id="ONK80576">
    <property type="protein sequence ID" value="ONK80576"/>
    <property type="gene ID" value="A4U43_C01F19360"/>
</dbReference>
<gene>
    <name evidence="5" type="ORF">A4U43_C01F19360</name>
</gene>
<accession>A0A5P1FQL3</accession>
<dbReference type="OrthoDB" id="1908178at2759"/>
<dbReference type="FunFam" id="1.25.40.10:FF:000253">
    <property type="entry name" value="Pentatricopeptide repeat-containing protein"/>
    <property type="match status" value="1"/>
</dbReference>
<dbReference type="Proteomes" id="UP000243459">
    <property type="component" value="Chromosome 1"/>
</dbReference>
<sequence length="521" mass="59985">MLLARLFRRCALLSARAQPLSSSATAEFLTSHQSTTPTTTYNSSGKGRDTLGRRLLSLIYPKRSAVIVLRKWAEEGKPIQKYQLNRVVRELRIYKRYKHALEICEWMRTQPDFKLLPGDFAVHLDLVAKVRGLSSAEKFYEDLPEKMKGQSTCSALLHTYVQNKMSTKAEELMKQMSIHGLLRCALPYNHMISLYISTDATDKVGEMVKELKKNTSPNELTYNLWLTACANINDTNTAEKIFEEMKERRLAPDWVTYSILTSIYIKSGKISAAKEALKEMEKRVSRKERTGYCSLISLYANLSDKENVYRIWDKMRMTFRKMSDVEYKCMLSSLAKLGEIEEAESIYNQWESVSGTGDSRVPNILLAFYVKHRMMLKAESLHARILRAGIEPSYSTWELLAWGYLREERMNKVFDCLKRGLLSLEKWEPDIRIVRGVFDKLEKLGNVEDAEEFLVMLRGVGYVTTEIYNSLLRTYAKACKMPLIVAERMRADNVELDGETRRLLKETSRFCVATSVSTLIS</sequence>
<feature type="compositionally biased region" description="Low complexity" evidence="4">
    <location>
        <begin position="30"/>
        <end position="44"/>
    </location>
</feature>
<evidence type="ECO:0000313" key="5">
    <source>
        <dbReference type="EMBL" id="ONK80576.1"/>
    </source>
</evidence>
<evidence type="ECO:0000256" key="1">
    <source>
        <dbReference type="ARBA" id="ARBA00007626"/>
    </source>
</evidence>
<evidence type="ECO:0000313" key="6">
    <source>
        <dbReference type="Proteomes" id="UP000243459"/>
    </source>
</evidence>
<proteinExistence type="inferred from homology"/>
<dbReference type="OMA" id="EICEWMT"/>
<keyword evidence="6" id="KW-1185">Reference proteome</keyword>
<dbReference type="PANTHER" id="PTHR45717">
    <property type="entry name" value="OS12G0527900 PROTEIN"/>
    <property type="match status" value="1"/>
</dbReference>
<reference evidence="6" key="1">
    <citation type="journal article" date="2017" name="Nat. Commun.">
        <title>The asparagus genome sheds light on the origin and evolution of a young Y chromosome.</title>
        <authorList>
            <person name="Harkess A."/>
            <person name="Zhou J."/>
            <person name="Xu C."/>
            <person name="Bowers J.E."/>
            <person name="Van der Hulst R."/>
            <person name="Ayyampalayam S."/>
            <person name="Mercati F."/>
            <person name="Riccardi P."/>
            <person name="McKain M.R."/>
            <person name="Kakrana A."/>
            <person name="Tang H."/>
            <person name="Ray J."/>
            <person name="Groenendijk J."/>
            <person name="Arikit S."/>
            <person name="Mathioni S.M."/>
            <person name="Nakano M."/>
            <person name="Shan H."/>
            <person name="Telgmann-Rauber A."/>
            <person name="Kanno A."/>
            <person name="Yue Z."/>
            <person name="Chen H."/>
            <person name="Li W."/>
            <person name="Chen Y."/>
            <person name="Xu X."/>
            <person name="Zhang Y."/>
            <person name="Luo S."/>
            <person name="Chen H."/>
            <person name="Gao J."/>
            <person name="Mao Z."/>
            <person name="Pires J.C."/>
            <person name="Luo M."/>
            <person name="Kudrna D."/>
            <person name="Wing R.A."/>
            <person name="Meyers B.C."/>
            <person name="Yi K."/>
            <person name="Kong H."/>
            <person name="Lavrijsen P."/>
            <person name="Sunseri F."/>
            <person name="Falavigna A."/>
            <person name="Ye Y."/>
            <person name="Leebens-Mack J.H."/>
            <person name="Chen G."/>
        </authorList>
    </citation>
    <scope>NUCLEOTIDE SEQUENCE [LARGE SCALE GENOMIC DNA]</scope>
    <source>
        <strain evidence="6">cv. DH0086</strain>
    </source>
</reference>
<feature type="repeat" description="PPR" evidence="3">
    <location>
        <begin position="218"/>
        <end position="252"/>
    </location>
</feature>
<dbReference type="InterPro" id="IPR011990">
    <property type="entry name" value="TPR-like_helical_dom_sf"/>
</dbReference>